<dbReference type="GO" id="GO:0022857">
    <property type="term" value="F:transmembrane transporter activity"/>
    <property type="evidence" value="ECO:0007669"/>
    <property type="project" value="InterPro"/>
</dbReference>
<dbReference type="Proteomes" id="UP001295684">
    <property type="component" value="Unassembled WGS sequence"/>
</dbReference>
<dbReference type="PANTHER" id="PTHR24064">
    <property type="entry name" value="SOLUTE CARRIER FAMILY 22 MEMBER"/>
    <property type="match status" value="1"/>
</dbReference>
<dbReference type="InterPro" id="IPR005828">
    <property type="entry name" value="MFS_sugar_transport-like"/>
</dbReference>
<dbReference type="Pfam" id="PF00083">
    <property type="entry name" value="Sugar_tr"/>
    <property type="match status" value="1"/>
</dbReference>
<protein>
    <recommendedName>
        <fullName evidence="6">Major facilitator superfamily (MFS) profile domain-containing protein</fullName>
    </recommendedName>
</protein>
<dbReference type="InterPro" id="IPR020846">
    <property type="entry name" value="MFS_dom"/>
</dbReference>
<feature type="transmembrane region" description="Helical" evidence="5">
    <location>
        <begin position="137"/>
        <end position="156"/>
    </location>
</feature>
<feature type="transmembrane region" description="Helical" evidence="5">
    <location>
        <begin position="457"/>
        <end position="476"/>
    </location>
</feature>
<dbReference type="InterPro" id="IPR036259">
    <property type="entry name" value="MFS_trans_sf"/>
</dbReference>
<feature type="transmembrane region" description="Helical" evidence="5">
    <location>
        <begin position="312"/>
        <end position="331"/>
    </location>
</feature>
<comment type="subcellular location">
    <subcellularLocation>
        <location evidence="1">Membrane</location>
        <topology evidence="1">Multi-pass membrane protein</topology>
    </subcellularLocation>
</comment>
<evidence type="ECO:0000313" key="8">
    <source>
        <dbReference type="Proteomes" id="UP001295684"/>
    </source>
</evidence>
<sequence>MEIEDREKMTIDSLFGKVSGRFQIYTTLVYAIGFCMGGFLSFALPLVELFPQFQCYDSSSKEYTNCDRLQACESHNWTINWNEERSIHNWITEMNLYCAEKWKIGLFGSMYYLGSLLGTIVFINLSDIYGRKICTRVSYILCTISFSVIIFSSNLYARYWCIFLYGFIGAVRCSVSFTTGCEFLQKKYQIWSSSICQIINACVPMLLSLYFWKITDYWAYFFYSTLTICILNCLNSFFIPESPRWLFSQQRDQEAVDILNEIARMNNKDPIFLNDVEIIEGNSHHSKLLPDDQNQVKGSPLTQIWTSRKDRYNLIVTAMFWLASCIMNYIMNFYIKYVPIEHIFLMIFVAAIAEFSSKTINGILINKIGFTEATQLFQLVCVISAILYLIFSQHPKFVIIVIFVLKLAASANFASMHFSCPKLFDSKIAVTAYNICNSCGRIGAVIAPLLAEIPGRWPMVIFLGCSIVSLILVCGLR</sequence>
<keyword evidence="3 5" id="KW-1133">Transmembrane helix</keyword>
<evidence type="ECO:0000313" key="7">
    <source>
        <dbReference type="EMBL" id="CAI2368137.1"/>
    </source>
</evidence>
<proteinExistence type="predicted"/>
<dbReference type="SUPFAM" id="SSF103473">
    <property type="entry name" value="MFS general substrate transporter"/>
    <property type="match status" value="1"/>
</dbReference>
<keyword evidence="4 5" id="KW-0472">Membrane</keyword>
<feature type="transmembrane region" description="Helical" evidence="5">
    <location>
        <begin position="218"/>
        <end position="239"/>
    </location>
</feature>
<feature type="transmembrane region" description="Helical" evidence="5">
    <location>
        <begin position="397"/>
        <end position="418"/>
    </location>
</feature>
<evidence type="ECO:0000256" key="5">
    <source>
        <dbReference type="SAM" id="Phobius"/>
    </source>
</evidence>
<evidence type="ECO:0000256" key="3">
    <source>
        <dbReference type="ARBA" id="ARBA00022989"/>
    </source>
</evidence>
<feature type="domain" description="Major facilitator superfamily (MFS) profile" evidence="6">
    <location>
        <begin position="26"/>
        <end position="477"/>
    </location>
</feature>
<feature type="transmembrane region" description="Helical" evidence="5">
    <location>
        <begin position="24"/>
        <end position="44"/>
    </location>
</feature>
<evidence type="ECO:0000256" key="2">
    <source>
        <dbReference type="ARBA" id="ARBA00022692"/>
    </source>
</evidence>
<reference evidence="7" key="1">
    <citation type="submission" date="2023-07" db="EMBL/GenBank/DDBJ databases">
        <authorList>
            <consortium name="AG Swart"/>
            <person name="Singh M."/>
            <person name="Singh A."/>
            <person name="Seah K."/>
            <person name="Emmerich C."/>
        </authorList>
    </citation>
    <scope>NUCLEOTIDE SEQUENCE</scope>
    <source>
        <strain evidence="7">DP1</strain>
    </source>
</reference>
<dbReference type="GO" id="GO:0016020">
    <property type="term" value="C:membrane"/>
    <property type="evidence" value="ECO:0007669"/>
    <property type="project" value="UniProtKB-SubCell"/>
</dbReference>
<evidence type="ECO:0000259" key="6">
    <source>
        <dbReference type="PROSITE" id="PS50850"/>
    </source>
</evidence>
<evidence type="ECO:0000256" key="4">
    <source>
        <dbReference type="ARBA" id="ARBA00023136"/>
    </source>
</evidence>
<keyword evidence="2 5" id="KW-0812">Transmembrane</keyword>
<evidence type="ECO:0000256" key="1">
    <source>
        <dbReference type="ARBA" id="ARBA00004141"/>
    </source>
</evidence>
<accession>A0AAD1UJX7</accession>
<name>A0AAD1UJX7_EUPCR</name>
<feature type="transmembrane region" description="Helical" evidence="5">
    <location>
        <begin position="191"/>
        <end position="212"/>
    </location>
</feature>
<dbReference type="PROSITE" id="PS50850">
    <property type="entry name" value="MFS"/>
    <property type="match status" value="1"/>
</dbReference>
<comment type="caution">
    <text evidence="7">The sequence shown here is derived from an EMBL/GenBank/DDBJ whole genome shotgun (WGS) entry which is preliminary data.</text>
</comment>
<organism evidence="7 8">
    <name type="scientific">Euplotes crassus</name>
    <dbReference type="NCBI Taxonomy" id="5936"/>
    <lineage>
        <taxon>Eukaryota</taxon>
        <taxon>Sar</taxon>
        <taxon>Alveolata</taxon>
        <taxon>Ciliophora</taxon>
        <taxon>Intramacronucleata</taxon>
        <taxon>Spirotrichea</taxon>
        <taxon>Hypotrichia</taxon>
        <taxon>Euplotida</taxon>
        <taxon>Euplotidae</taxon>
        <taxon>Moneuplotes</taxon>
    </lineage>
</organism>
<gene>
    <name evidence="7" type="ORF">ECRASSUSDP1_LOCUS9426</name>
</gene>
<dbReference type="EMBL" id="CAMPGE010009265">
    <property type="protein sequence ID" value="CAI2368137.1"/>
    <property type="molecule type" value="Genomic_DNA"/>
</dbReference>
<keyword evidence="8" id="KW-1185">Reference proteome</keyword>
<feature type="transmembrane region" description="Helical" evidence="5">
    <location>
        <begin position="104"/>
        <end position="125"/>
    </location>
</feature>
<feature type="transmembrane region" description="Helical" evidence="5">
    <location>
        <begin position="162"/>
        <end position="184"/>
    </location>
</feature>
<dbReference type="Gene3D" id="1.20.1250.20">
    <property type="entry name" value="MFS general substrate transporter like domains"/>
    <property type="match status" value="1"/>
</dbReference>
<dbReference type="AlphaFoldDB" id="A0AAD1UJX7"/>
<feature type="transmembrane region" description="Helical" evidence="5">
    <location>
        <begin position="368"/>
        <end position="391"/>
    </location>
</feature>